<comment type="caution">
    <text evidence="1">The sequence shown here is derived from an EMBL/GenBank/DDBJ whole genome shotgun (WGS) entry which is preliminary data.</text>
</comment>
<proteinExistence type="predicted"/>
<evidence type="ECO:0000313" key="1">
    <source>
        <dbReference type="EMBL" id="TQF17111.1"/>
    </source>
</evidence>
<gene>
    <name evidence="1" type="ORF">FJV41_04780</name>
</gene>
<dbReference type="RefSeq" id="WP_181790392.1">
    <property type="nucleotide sequence ID" value="NZ_VIFM01000012.1"/>
</dbReference>
<organism evidence="1 2">
    <name type="scientific">Myxococcus llanfairpwllgwyngyllgogerychwyrndrobwllllantysiliogogogochensis</name>
    <dbReference type="NCBI Taxonomy" id="2590453"/>
    <lineage>
        <taxon>Bacteria</taxon>
        <taxon>Pseudomonadati</taxon>
        <taxon>Myxococcota</taxon>
        <taxon>Myxococcia</taxon>
        <taxon>Myxococcales</taxon>
        <taxon>Cystobacterineae</taxon>
        <taxon>Myxococcaceae</taxon>
        <taxon>Myxococcus</taxon>
    </lineage>
</organism>
<dbReference type="PROSITE" id="PS51257">
    <property type="entry name" value="PROKAR_LIPOPROTEIN"/>
    <property type="match status" value="1"/>
</dbReference>
<reference evidence="1 2" key="1">
    <citation type="submission" date="2019-06" db="EMBL/GenBank/DDBJ databases">
        <authorList>
            <person name="Livingstone P."/>
            <person name="Whitworth D."/>
        </authorList>
    </citation>
    <scope>NUCLEOTIDE SEQUENCE [LARGE SCALE GENOMIC DNA]</scope>
    <source>
        <strain evidence="1 2">AM401</strain>
    </source>
</reference>
<protein>
    <recommendedName>
        <fullName evidence="3">Lipoprotein</fullName>
    </recommendedName>
</protein>
<dbReference type="Gene3D" id="2.60.120.380">
    <property type="match status" value="3"/>
</dbReference>
<dbReference type="Proteomes" id="UP000315369">
    <property type="component" value="Unassembled WGS sequence"/>
</dbReference>
<keyword evidence="2" id="KW-1185">Reference proteome</keyword>
<name>A0A540X752_9BACT</name>
<accession>A0A540X752</accession>
<evidence type="ECO:0000313" key="2">
    <source>
        <dbReference type="Proteomes" id="UP000315369"/>
    </source>
</evidence>
<dbReference type="EMBL" id="VIFM01000012">
    <property type="protein sequence ID" value="TQF17111.1"/>
    <property type="molecule type" value="Genomic_DNA"/>
</dbReference>
<evidence type="ECO:0008006" key="3">
    <source>
        <dbReference type="Google" id="ProtNLM"/>
    </source>
</evidence>
<dbReference type="AlphaFoldDB" id="A0A540X752"/>
<sequence length="688" mass="74152">MPLQSRRLFSCLCILLLAACGGESSDLSSHSTSRGSLVQDDYGDVPWEATPVDPHAGPIVGALDFDGDHDVFSFTAQAGRYYRFQCLFSGPLSEWTLRRFDAQMQGAETEGVWAPPGMGIHFKVAVTEPTYLSISSRPAVTVSPYSCEIVELGLDDHGDLAATATPWNPATAATGVLEYVFDRDVFSLSLPRGAVYRVRCESTTLNPCKVNVTSPVGTATGATVQAAVFNATHPGTYSVEVTPDWYAPLLLNGTYALQLDFLEADDHGDVLEFATPLSPSPTPFTGRVSNAKDRDVFTFSAVQDHLYRFTCSAPPSPGLLLRDGAGVAVEGSVHVSGWSTSVSVEAPAAGGYSVELFHDNFVGPYTCALEDLGLDDHGDSAGVATAIAFPTTLDGHLETRGDVDVFTFPVQAGRIYRFLRTSGTGSSQSLQLRNAQGQSLQTSNSGHLIHEATEDAQYTLEVKLDPGGIRYPGTYVIEATDMGPDDHANTQVGATVLVPGQTATGWRHREQDRDVFVFHAQDQTLYNLYCTVCDLTFETPNGPARRIHHGGPTRFFFDPVEAGPIYVTVNQAFVGAFYDLRLEVAAVDDHGDDVAHATVITFPSSFMAGLDSFYDVDVFAADLVAGQPRRVHVLGAYSMFQVLDPMGQPVAVNSVGEFTPQLSGSHHVVVKVDPWYAYQSGAFRLTLD</sequence>